<organism evidence="3 4">
    <name type="scientific">Armillaria ostoyae</name>
    <name type="common">Armillaria root rot fungus</name>
    <dbReference type="NCBI Taxonomy" id="47428"/>
    <lineage>
        <taxon>Eukaryota</taxon>
        <taxon>Fungi</taxon>
        <taxon>Dikarya</taxon>
        <taxon>Basidiomycota</taxon>
        <taxon>Agaricomycotina</taxon>
        <taxon>Agaricomycetes</taxon>
        <taxon>Agaricomycetidae</taxon>
        <taxon>Agaricales</taxon>
        <taxon>Marasmiineae</taxon>
        <taxon>Physalacriaceae</taxon>
        <taxon>Armillaria</taxon>
    </lineage>
</organism>
<dbReference type="OMA" id="NITILDW"/>
<dbReference type="Proteomes" id="UP000219338">
    <property type="component" value="Unassembled WGS sequence"/>
</dbReference>
<keyword evidence="4" id="KW-1185">Reference proteome</keyword>
<feature type="compositionally biased region" description="Basic and acidic residues" evidence="1">
    <location>
        <begin position="105"/>
        <end position="118"/>
    </location>
</feature>
<feature type="compositionally biased region" description="Low complexity" evidence="1">
    <location>
        <begin position="17"/>
        <end position="58"/>
    </location>
</feature>
<accession>A0A284RYC0</accession>
<sequence length="333" mass="37372">MDPDHTLRHRDTKSPTLRSILRPSSGSRRSSPQDGPSVQFQTPSSRSSSSNQSISVSQIPLDGPIPPVTLPATQDSHQLEQLALQLVAQLRRQRITPPPTRKVFSRPEGKPDDFPEFRDTMPDKWTVGLGCASSLITIAISDSSTVDGPVLDVESVAKLRLRPMLHPILRSTSSNDDHIVWNMISPPETAIRARKDVQEPYDAFRFEPATFPRVARLNIVSRCHPWEFIVRSYDDSAGVTVGDVLRILFMYLSVGLKEIDLQATSAEHRQAITAAHDARTRVLPPDKELNRNITILDWIGQETHFAGFIHDIEYLEGRFRDIPSNLHIILCSK</sequence>
<evidence type="ECO:0000259" key="2">
    <source>
        <dbReference type="Pfam" id="PF20415"/>
    </source>
</evidence>
<evidence type="ECO:0000256" key="1">
    <source>
        <dbReference type="SAM" id="MobiDB-lite"/>
    </source>
</evidence>
<dbReference type="OrthoDB" id="3352225at2759"/>
<gene>
    <name evidence="3" type="ORF">ARMOST_17186</name>
</gene>
<dbReference type="InterPro" id="IPR046522">
    <property type="entry name" value="DUF6699"/>
</dbReference>
<evidence type="ECO:0000313" key="4">
    <source>
        <dbReference type="Proteomes" id="UP000219338"/>
    </source>
</evidence>
<name>A0A284RYC0_ARMOS</name>
<proteinExistence type="predicted"/>
<feature type="region of interest" description="Disordered" evidence="1">
    <location>
        <begin position="1"/>
        <end position="72"/>
    </location>
</feature>
<dbReference type="EMBL" id="FUEG01000021">
    <property type="protein sequence ID" value="SJL13738.1"/>
    <property type="molecule type" value="Genomic_DNA"/>
</dbReference>
<feature type="domain" description="DUF6699" evidence="2">
    <location>
        <begin position="179"/>
        <end position="308"/>
    </location>
</feature>
<protein>
    <recommendedName>
        <fullName evidence="2">DUF6699 domain-containing protein</fullName>
    </recommendedName>
</protein>
<dbReference type="STRING" id="47428.A0A284RYC0"/>
<dbReference type="Pfam" id="PF20415">
    <property type="entry name" value="DUF6699"/>
    <property type="match status" value="1"/>
</dbReference>
<dbReference type="AlphaFoldDB" id="A0A284RYC0"/>
<evidence type="ECO:0000313" key="3">
    <source>
        <dbReference type="EMBL" id="SJL13738.1"/>
    </source>
</evidence>
<reference evidence="4" key="1">
    <citation type="journal article" date="2017" name="Nat. Ecol. Evol.">
        <title>Genome expansion and lineage-specific genetic innovations in the forest pathogenic fungi Armillaria.</title>
        <authorList>
            <person name="Sipos G."/>
            <person name="Prasanna A.N."/>
            <person name="Walter M.C."/>
            <person name="O'Connor E."/>
            <person name="Balint B."/>
            <person name="Krizsan K."/>
            <person name="Kiss B."/>
            <person name="Hess J."/>
            <person name="Varga T."/>
            <person name="Slot J."/>
            <person name="Riley R."/>
            <person name="Boka B."/>
            <person name="Rigling D."/>
            <person name="Barry K."/>
            <person name="Lee J."/>
            <person name="Mihaltcheva S."/>
            <person name="LaButti K."/>
            <person name="Lipzen A."/>
            <person name="Waldron R."/>
            <person name="Moloney N.M."/>
            <person name="Sperisen C."/>
            <person name="Kredics L."/>
            <person name="Vagvoelgyi C."/>
            <person name="Patrignani A."/>
            <person name="Fitzpatrick D."/>
            <person name="Nagy I."/>
            <person name="Doyle S."/>
            <person name="Anderson J.B."/>
            <person name="Grigoriev I.V."/>
            <person name="Gueldener U."/>
            <person name="Muensterkoetter M."/>
            <person name="Nagy L.G."/>
        </authorList>
    </citation>
    <scope>NUCLEOTIDE SEQUENCE [LARGE SCALE GENOMIC DNA]</scope>
    <source>
        <strain evidence="4">C18/9</strain>
    </source>
</reference>
<feature type="region of interest" description="Disordered" evidence="1">
    <location>
        <begin position="98"/>
        <end position="118"/>
    </location>
</feature>